<evidence type="ECO:0000259" key="5">
    <source>
        <dbReference type="Pfam" id="PF03016"/>
    </source>
</evidence>
<dbReference type="AlphaFoldDB" id="A0AAE0G1G7"/>
<dbReference type="PANTHER" id="PTHR11062:SF281">
    <property type="entry name" value="EXOSTOSIN-LIKE 2"/>
    <property type="match status" value="1"/>
</dbReference>
<comment type="caution">
    <text evidence="6">The sequence shown here is derived from an EMBL/GenBank/DDBJ whole genome shotgun (WGS) entry which is preliminary data.</text>
</comment>
<dbReference type="Pfam" id="PF03016">
    <property type="entry name" value="Exostosin_GT47"/>
    <property type="match status" value="1"/>
</dbReference>
<organism evidence="6 7">
    <name type="scientific">Cymbomonas tetramitiformis</name>
    <dbReference type="NCBI Taxonomy" id="36881"/>
    <lineage>
        <taxon>Eukaryota</taxon>
        <taxon>Viridiplantae</taxon>
        <taxon>Chlorophyta</taxon>
        <taxon>Pyramimonadophyceae</taxon>
        <taxon>Pyramimonadales</taxon>
        <taxon>Pyramimonadaceae</taxon>
        <taxon>Cymbomonas</taxon>
    </lineage>
</organism>
<feature type="domain" description="Exostosin GT47" evidence="5">
    <location>
        <begin position="231"/>
        <end position="326"/>
    </location>
</feature>
<feature type="region of interest" description="Disordered" evidence="4">
    <location>
        <begin position="335"/>
        <end position="360"/>
    </location>
</feature>
<dbReference type="PANTHER" id="PTHR11062">
    <property type="entry name" value="EXOSTOSIN HEPARAN SULFATE GLYCOSYLTRANSFERASE -RELATED"/>
    <property type="match status" value="1"/>
</dbReference>
<evidence type="ECO:0000256" key="2">
    <source>
        <dbReference type="ARBA" id="ARBA00010271"/>
    </source>
</evidence>
<sequence>MRGKSVILGFQESWLRSFVFIFLLGNAVRIASAVKIFIYPDIPTHLTQGCHWDTCHIFQRRLLESPFLTDNPDEADYFYIPHPAPFKSESALLELLEYVKTHWPYWNRHVEAGLARHLISFPCEHGPGDCAFDRPIGLGRLPPDLNPASPSRTLIHLTLNSIRDGADMGQDSCAFSCFQKGKDIQLSTPQKHLCGPLCGFTQEHLEKNSVWSAPGRKLEFERRKMRPNFFGRSNLFFFAGAIDVNKAKPEFSSGDPTGRAVVWDLYRNRTGYRIHNTVTASSRRFKINMGSQMADSVFCFSPSGMSLGDPDRYLPAILMGCIPVMLTTLHERGKTPMPAVDSRNLKSLSRTPKDPHCHGL</sequence>
<protein>
    <recommendedName>
        <fullName evidence="5">Exostosin GT47 domain-containing protein</fullName>
    </recommendedName>
</protein>
<dbReference type="GO" id="GO:0000139">
    <property type="term" value="C:Golgi membrane"/>
    <property type="evidence" value="ECO:0007669"/>
    <property type="project" value="UniProtKB-SubCell"/>
</dbReference>
<evidence type="ECO:0000313" key="7">
    <source>
        <dbReference type="Proteomes" id="UP001190700"/>
    </source>
</evidence>
<feature type="compositionally biased region" description="Basic and acidic residues" evidence="4">
    <location>
        <begin position="351"/>
        <end position="360"/>
    </location>
</feature>
<comment type="subcellular location">
    <subcellularLocation>
        <location evidence="1">Golgi apparatus membrane</location>
        <topology evidence="1">Single-pass type II membrane protein</topology>
    </subcellularLocation>
</comment>
<dbReference type="InterPro" id="IPR004263">
    <property type="entry name" value="Exostosin"/>
</dbReference>
<evidence type="ECO:0000256" key="1">
    <source>
        <dbReference type="ARBA" id="ARBA00004323"/>
    </source>
</evidence>
<dbReference type="GO" id="GO:0016757">
    <property type="term" value="F:glycosyltransferase activity"/>
    <property type="evidence" value="ECO:0007669"/>
    <property type="project" value="InterPro"/>
</dbReference>
<evidence type="ECO:0000256" key="4">
    <source>
        <dbReference type="SAM" id="MobiDB-lite"/>
    </source>
</evidence>
<gene>
    <name evidence="6" type="ORF">CYMTET_21785</name>
</gene>
<name>A0AAE0G1G7_9CHLO</name>
<dbReference type="InterPro" id="IPR040911">
    <property type="entry name" value="Exostosin_GT47"/>
</dbReference>
<keyword evidence="7" id="KW-1185">Reference proteome</keyword>
<evidence type="ECO:0000313" key="6">
    <source>
        <dbReference type="EMBL" id="KAK3269788.1"/>
    </source>
</evidence>
<dbReference type="Proteomes" id="UP001190700">
    <property type="component" value="Unassembled WGS sequence"/>
</dbReference>
<dbReference type="EMBL" id="LGRX02010741">
    <property type="protein sequence ID" value="KAK3269788.1"/>
    <property type="molecule type" value="Genomic_DNA"/>
</dbReference>
<accession>A0AAE0G1G7</accession>
<keyword evidence="3" id="KW-0333">Golgi apparatus</keyword>
<comment type="similarity">
    <text evidence="2">Belongs to the glycosyltransferase 47 family.</text>
</comment>
<reference evidence="6 7" key="1">
    <citation type="journal article" date="2015" name="Genome Biol. Evol.">
        <title>Comparative Genomics of a Bacterivorous Green Alga Reveals Evolutionary Causalities and Consequences of Phago-Mixotrophic Mode of Nutrition.</title>
        <authorList>
            <person name="Burns J.A."/>
            <person name="Paasch A."/>
            <person name="Narechania A."/>
            <person name="Kim E."/>
        </authorList>
    </citation>
    <scope>NUCLEOTIDE SEQUENCE [LARGE SCALE GENOMIC DNA]</scope>
    <source>
        <strain evidence="6 7">PLY_AMNH</strain>
    </source>
</reference>
<evidence type="ECO:0000256" key="3">
    <source>
        <dbReference type="ARBA" id="ARBA00023034"/>
    </source>
</evidence>
<proteinExistence type="inferred from homology"/>